<dbReference type="CDD" id="cd00098">
    <property type="entry name" value="IgC1"/>
    <property type="match status" value="2"/>
</dbReference>
<organism evidence="5 6">
    <name type="scientific">Hemibagrus wyckioides</name>
    <dbReference type="NCBI Taxonomy" id="337641"/>
    <lineage>
        <taxon>Eukaryota</taxon>
        <taxon>Metazoa</taxon>
        <taxon>Chordata</taxon>
        <taxon>Craniata</taxon>
        <taxon>Vertebrata</taxon>
        <taxon>Euteleostomi</taxon>
        <taxon>Actinopterygii</taxon>
        <taxon>Neopterygii</taxon>
        <taxon>Teleostei</taxon>
        <taxon>Ostariophysi</taxon>
        <taxon>Siluriformes</taxon>
        <taxon>Bagridae</taxon>
        <taxon>Hemibagrus</taxon>
    </lineage>
</organism>
<keyword evidence="3" id="KW-0472">Membrane</keyword>
<dbReference type="SUPFAM" id="SSF48726">
    <property type="entry name" value="Immunoglobulin"/>
    <property type="match status" value="2"/>
</dbReference>
<dbReference type="InterPro" id="IPR050380">
    <property type="entry name" value="Immune_Resp_Modulators"/>
</dbReference>
<evidence type="ECO:0000256" key="1">
    <source>
        <dbReference type="ARBA" id="ARBA00023319"/>
    </source>
</evidence>
<dbReference type="InterPro" id="IPR013783">
    <property type="entry name" value="Ig-like_fold"/>
</dbReference>
<dbReference type="Pfam" id="PF07654">
    <property type="entry name" value="C1-set"/>
    <property type="match status" value="2"/>
</dbReference>
<dbReference type="PANTHER" id="PTHR23411">
    <property type="entry name" value="TAPASIN"/>
    <property type="match status" value="1"/>
</dbReference>
<dbReference type="PROSITE" id="PS50835">
    <property type="entry name" value="IG_LIKE"/>
    <property type="match status" value="2"/>
</dbReference>
<proteinExistence type="predicted"/>
<dbReference type="Gene3D" id="2.60.40.10">
    <property type="entry name" value="Immunoglobulins"/>
    <property type="match status" value="2"/>
</dbReference>
<accession>A0A9D3NZS1</accession>
<evidence type="ECO:0000256" key="2">
    <source>
        <dbReference type="SAM" id="MobiDB-lite"/>
    </source>
</evidence>
<keyword evidence="3" id="KW-1133">Transmembrane helix</keyword>
<keyword evidence="6" id="KW-1185">Reference proteome</keyword>
<feature type="region of interest" description="Disordered" evidence="2">
    <location>
        <begin position="119"/>
        <end position="154"/>
    </location>
</feature>
<sequence>MLCDWVKFFGSGTSLYVSETPVKQPQVSTFTVFKSKKYEKAVLLCQARGMYPDLVRFTWQAEDHNKLNVQLGSDERLEQRDEGPEVQITSMLIIDKQKAENNKFTCTVQHDSSVKNKKLSIPTEEDIRKAQKEKSDSSEEVCPTQQPKEDKEEEDEEISNFGLFALSRSLYLFSVTYVILLVKNVFYFCTVSVLLCMRNPANMEMIRGKDNPVKEPQVSTFTVFKPEDNKKAVLLCQARGMYPDLVRFTWQAEDHNKRNVQLGSDERLEQREEDPEVQITSMLIVDKQKAENNKFTCTVQHDSSVKNKKLSIPTEEDIRKAQKEKSDSSEEVCPTQQPKEDKEEEDEEISNFGLFALSRSLYLFSVTYVILLVKNVFYFCTVSVLLCMRNPANMEMIRGKGH</sequence>
<dbReference type="InterPro" id="IPR007110">
    <property type="entry name" value="Ig-like_dom"/>
</dbReference>
<dbReference type="SMART" id="SM00407">
    <property type="entry name" value="IGc1"/>
    <property type="match status" value="2"/>
</dbReference>
<gene>
    <name evidence="5" type="ORF">KOW79_006149</name>
</gene>
<dbReference type="InterPro" id="IPR036179">
    <property type="entry name" value="Ig-like_dom_sf"/>
</dbReference>
<evidence type="ECO:0000256" key="3">
    <source>
        <dbReference type="SAM" id="Phobius"/>
    </source>
</evidence>
<feature type="compositionally biased region" description="Basic and acidic residues" evidence="2">
    <location>
        <begin position="125"/>
        <end position="137"/>
    </location>
</feature>
<feature type="domain" description="Ig-like" evidence="4">
    <location>
        <begin position="25"/>
        <end position="120"/>
    </location>
</feature>
<comment type="caution">
    <text evidence="5">The sequence shown here is derived from an EMBL/GenBank/DDBJ whole genome shotgun (WGS) entry which is preliminary data.</text>
</comment>
<dbReference type="OrthoDB" id="8948841at2759"/>
<feature type="compositionally biased region" description="Basic and acidic residues" evidence="2">
    <location>
        <begin position="316"/>
        <end position="328"/>
    </location>
</feature>
<protein>
    <recommendedName>
        <fullName evidence="4">Ig-like domain-containing protein</fullName>
    </recommendedName>
</protein>
<evidence type="ECO:0000313" key="6">
    <source>
        <dbReference type="Proteomes" id="UP000824219"/>
    </source>
</evidence>
<keyword evidence="3" id="KW-0812">Transmembrane</keyword>
<feature type="region of interest" description="Disordered" evidence="2">
    <location>
        <begin position="315"/>
        <end position="345"/>
    </location>
</feature>
<evidence type="ECO:0000259" key="4">
    <source>
        <dbReference type="PROSITE" id="PS50835"/>
    </source>
</evidence>
<feature type="transmembrane region" description="Helical" evidence="3">
    <location>
        <begin position="170"/>
        <end position="197"/>
    </location>
</feature>
<keyword evidence="1" id="KW-0393">Immunoglobulin domain</keyword>
<dbReference type="Proteomes" id="UP000824219">
    <property type="component" value="Linkage Group LG07"/>
</dbReference>
<dbReference type="AlphaFoldDB" id="A0A9D3NZS1"/>
<dbReference type="EMBL" id="JAHKSW010000007">
    <property type="protein sequence ID" value="KAG7329927.1"/>
    <property type="molecule type" value="Genomic_DNA"/>
</dbReference>
<dbReference type="InterPro" id="IPR003597">
    <property type="entry name" value="Ig_C1-set"/>
</dbReference>
<evidence type="ECO:0000313" key="5">
    <source>
        <dbReference type="EMBL" id="KAG7329927.1"/>
    </source>
</evidence>
<feature type="domain" description="Ig-like" evidence="4">
    <location>
        <begin position="216"/>
        <end position="311"/>
    </location>
</feature>
<feature type="transmembrane region" description="Helical" evidence="3">
    <location>
        <begin position="361"/>
        <end position="386"/>
    </location>
</feature>
<name>A0A9D3NZS1_9TELE</name>
<reference evidence="5 6" key="1">
    <citation type="submission" date="2021-06" db="EMBL/GenBank/DDBJ databases">
        <title>Chromosome-level genome assembly of the red-tail catfish (Hemibagrus wyckioides).</title>
        <authorList>
            <person name="Shao F."/>
        </authorList>
    </citation>
    <scope>NUCLEOTIDE SEQUENCE [LARGE SCALE GENOMIC DNA]</scope>
    <source>
        <strain evidence="5">EC202008001</strain>
        <tissue evidence="5">Blood</tissue>
    </source>
</reference>